<dbReference type="PATRIC" id="fig|1336752.4.peg.2142"/>
<name>S7JFN8_VIBFL</name>
<proteinExistence type="predicted"/>
<reference evidence="1 2" key="1">
    <citation type="journal article" date="2013" name="Gut Pathog.">
        <title>Evidence of a new metabolic capacity in an emerging diarrheal pathogen: lessons from the draft genomes of Vibrio fluvialis strains PG41 and I21563.</title>
        <authorList>
            <person name="Khatri I."/>
            <person name="Mahajan S."/>
            <person name="Dureja C."/>
            <person name="Subramanian S."/>
            <person name="Raychaudhuri S."/>
        </authorList>
    </citation>
    <scope>NUCLEOTIDE SEQUENCE [LARGE SCALE GENOMIC DNA]</scope>
    <source>
        <strain evidence="1 2">PG41</strain>
    </source>
</reference>
<dbReference type="EMBL" id="ASXS01000008">
    <property type="protein sequence ID" value="EPP22836.1"/>
    <property type="molecule type" value="Genomic_DNA"/>
</dbReference>
<dbReference type="AlphaFoldDB" id="S7JFN8"/>
<accession>S7JFN8</accession>
<sequence>MWLKRVIYHYDAGDLELVKQLEEKNLRTREFSPAANISTCHRLFN</sequence>
<organism evidence="1 2">
    <name type="scientific">Vibrio fluvialis PG41</name>
    <dbReference type="NCBI Taxonomy" id="1336752"/>
    <lineage>
        <taxon>Bacteria</taxon>
        <taxon>Pseudomonadati</taxon>
        <taxon>Pseudomonadota</taxon>
        <taxon>Gammaproteobacteria</taxon>
        <taxon>Vibrionales</taxon>
        <taxon>Vibrionaceae</taxon>
        <taxon>Vibrio</taxon>
    </lineage>
</organism>
<gene>
    <name evidence="1" type="ORF">L910_4442</name>
</gene>
<protein>
    <submittedName>
        <fullName evidence="1">Uncharacterized protein</fullName>
    </submittedName>
</protein>
<evidence type="ECO:0000313" key="1">
    <source>
        <dbReference type="EMBL" id="EPP22836.1"/>
    </source>
</evidence>
<dbReference type="Proteomes" id="UP000014854">
    <property type="component" value="Unassembled WGS sequence"/>
</dbReference>
<evidence type="ECO:0000313" key="2">
    <source>
        <dbReference type="Proteomes" id="UP000014854"/>
    </source>
</evidence>
<comment type="caution">
    <text evidence="1">The sequence shown here is derived from an EMBL/GenBank/DDBJ whole genome shotgun (WGS) entry which is preliminary data.</text>
</comment>